<dbReference type="Proteomes" id="UP000198677">
    <property type="component" value="Unassembled WGS sequence"/>
</dbReference>
<keyword evidence="2" id="KW-1185">Reference proteome</keyword>
<protein>
    <submittedName>
        <fullName evidence="1">Uncharacterized protein</fullName>
    </submittedName>
</protein>
<dbReference type="EMBL" id="FOAW01000004">
    <property type="protein sequence ID" value="SEK86327.1"/>
    <property type="molecule type" value="Genomic_DNA"/>
</dbReference>
<dbReference type="AlphaFoldDB" id="A0A1H7KK78"/>
<dbReference type="InterPro" id="IPR011990">
    <property type="entry name" value="TPR-like_helical_dom_sf"/>
</dbReference>
<proteinExistence type="predicted"/>
<evidence type="ECO:0000313" key="1">
    <source>
        <dbReference type="EMBL" id="SEK86327.1"/>
    </source>
</evidence>
<dbReference type="Gene3D" id="1.25.40.10">
    <property type="entry name" value="Tetratricopeptide repeat domain"/>
    <property type="match status" value="1"/>
</dbReference>
<reference evidence="2" key="1">
    <citation type="submission" date="2016-10" db="EMBL/GenBank/DDBJ databases">
        <authorList>
            <person name="Varghese N."/>
            <person name="Submissions S."/>
        </authorList>
    </citation>
    <scope>NUCLEOTIDE SEQUENCE [LARGE SCALE GENOMIC DNA]</scope>
    <source>
        <strain evidence="2">DSM 44675</strain>
    </source>
</reference>
<organism evidence="1 2">
    <name type="scientific">Rhodococcus maanshanensis</name>
    <dbReference type="NCBI Taxonomy" id="183556"/>
    <lineage>
        <taxon>Bacteria</taxon>
        <taxon>Bacillati</taxon>
        <taxon>Actinomycetota</taxon>
        <taxon>Actinomycetes</taxon>
        <taxon>Mycobacteriales</taxon>
        <taxon>Nocardiaceae</taxon>
        <taxon>Rhodococcus</taxon>
    </lineage>
</organism>
<gene>
    <name evidence="1" type="ORF">SAMN05444583_10463</name>
</gene>
<evidence type="ECO:0000313" key="2">
    <source>
        <dbReference type="Proteomes" id="UP000198677"/>
    </source>
</evidence>
<name>A0A1H7KK78_9NOCA</name>
<accession>A0A1H7KK78</accession>
<sequence>MRWEGVARVLSVRGPVLRFLVNAIATNRTLNQLPDSIFDSTLQYVHVDATIDKRGANRVFSGLGAPSGRTRTGPTLGSVGTLINAAFGDLPGLAPLPAAVDNTQLWLRAVALGGQGRYAAARTELLSIARRRPSSGVASLALSTEASLLRQLGWHRLAAGFDGRALTVLGAKGGEEAAVQTAARCDALTGLAADALGCGRLALGSALLERCAPLVGNDPALWRQRIRLNWVSAEIALASGDAATARRHASAAVDLARDADSVRHQVKSDLLLAAAFSAGPDPDAAVDLGEQVLDRCAEHGLLPLRWAAAMLVNGVRPGAEAAAIRDDCRRQISDRGGRFRDL</sequence>